<evidence type="ECO:0000313" key="1">
    <source>
        <dbReference type="EMBL" id="TGO23613.1"/>
    </source>
</evidence>
<organism evidence="1 2">
    <name type="scientific">Botrytis paeoniae</name>
    <dbReference type="NCBI Taxonomy" id="278948"/>
    <lineage>
        <taxon>Eukaryota</taxon>
        <taxon>Fungi</taxon>
        <taxon>Dikarya</taxon>
        <taxon>Ascomycota</taxon>
        <taxon>Pezizomycotina</taxon>
        <taxon>Leotiomycetes</taxon>
        <taxon>Helotiales</taxon>
        <taxon>Sclerotiniaceae</taxon>
        <taxon>Botrytis</taxon>
    </lineage>
</organism>
<name>A0A4Z1FLX0_9HELO</name>
<protein>
    <submittedName>
        <fullName evidence="1">Uncharacterized protein</fullName>
    </submittedName>
</protein>
<comment type="caution">
    <text evidence="1">The sequence shown here is derived from an EMBL/GenBank/DDBJ whole genome shotgun (WGS) entry which is preliminary data.</text>
</comment>
<keyword evidence="2" id="KW-1185">Reference proteome</keyword>
<evidence type="ECO:0000313" key="2">
    <source>
        <dbReference type="Proteomes" id="UP000297910"/>
    </source>
</evidence>
<proteinExistence type="predicted"/>
<gene>
    <name evidence="1" type="ORF">BPAE_0127g00340</name>
</gene>
<dbReference type="AlphaFoldDB" id="A0A4Z1FLX0"/>
<reference evidence="1 2" key="1">
    <citation type="submission" date="2017-12" db="EMBL/GenBank/DDBJ databases">
        <title>Comparative genomics of Botrytis spp.</title>
        <authorList>
            <person name="Valero-Jimenez C.A."/>
            <person name="Tapia P."/>
            <person name="Veloso J."/>
            <person name="Silva-Moreno E."/>
            <person name="Staats M."/>
            <person name="Valdes J.H."/>
            <person name="Van Kan J.A.L."/>
        </authorList>
    </citation>
    <scope>NUCLEOTIDE SEQUENCE [LARGE SCALE GENOMIC DNA]</scope>
    <source>
        <strain evidence="1 2">Bp0003</strain>
    </source>
</reference>
<dbReference type="Proteomes" id="UP000297910">
    <property type="component" value="Unassembled WGS sequence"/>
</dbReference>
<sequence>MFDLSRKHAVILSFGLGIASTVASNFILTRVSTRDLSESALERRRKRIKDNAGGKHQGDSSGIHSTELMIRQHQGLGISCTCSPVASEIINPQELKLIMSVFEEADANDCMGSQRDVLRDKIIERFGLGVEKLSCKTLNEIDESIIEKTCQKNGARISKQK</sequence>
<dbReference type="EMBL" id="PQXI01000127">
    <property type="protein sequence ID" value="TGO23613.1"/>
    <property type="molecule type" value="Genomic_DNA"/>
</dbReference>
<accession>A0A4Z1FLX0</accession>